<feature type="region of interest" description="Disordered" evidence="1">
    <location>
        <begin position="1"/>
        <end position="33"/>
    </location>
</feature>
<evidence type="ECO:0000313" key="3">
    <source>
        <dbReference type="Proteomes" id="UP000185663"/>
    </source>
</evidence>
<proteinExistence type="predicted"/>
<dbReference type="eggNOG" id="ENOG5033BD3">
    <property type="taxonomic scope" value="Bacteria"/>
</dbReference>
<keyword evidence="3" id="KW-1185">Reference proteome</keyword>
<sequence length="61" mass="6862">MSDEGAREFYFDTESGEVSEGRRSDWTSRLGPYPTREAAENALATARARTEAWDAEDEDDS</sequence>
<evidence type="ECO:0000313" key="2">
    <source>
        <dbReference type="EMBL" id="SDS42167.1"/>
    </source>
</evidence>
<protein>
    <recommendedName>
        <fullName evidence="4">Sporulation related domain-containing protein</fullName>
    </recommendedName>
</protein>
<feature type="compositionally biased region" description="Basic and acidic residues" evidence="1">
    <location>
        <begin position="1"/>
        <end position="10"/>
    </location>
</feature>
<evidence type="ECO:0008006" key="4">
    <source>
        <dbReference type="Google" id="ProtNLM"/>
    </source>
</evidence>
<accession>A0A1H1S2C8</accession>
<evidence type="ECO:0000256" key="1">
    <source>
        <dbReference type="SAM" id="MobiDB-lite"/>
    </source>
</evidence>
<dbReference type="STRING" id="545619.SAMN04489860_1515"/>
<reference evidence="2 3" key="1">
    <citation type="submission" date="2016-10" db="EMBL/GenBank/DDBJ databases">
        <authorList>
            <person name="de Groot N.N."/>
        </authorList>
    </citation>
    <scope>NUCLEOTIDE SEQUENCE [LARGE SCALE GENOMIC DNA]</scope>
    <source>
        <strain evidence="2 3">DSM 22126</strain>
    </source>
</reference>
<dbReference type="AlphaFoldDB" id="A0A1H1S2C8"/>
<dbReference type="RefSeq" id="WP_029253629.1">
    <property type="nucleotide sequence ID" value="NZ_LT629776.1"/>
</dbReference>
<dbReference type="EMBL" id="LT629776">
    <property type="protein sequence ID" value="SDS42167.1"/>
    <property type="molecule type" value="Genomic_DNA"/>
</dbReference>
<gene>
    <name evidence="2" type="ORF">SAMN04489860_1515</name>
</gene>
<dbReference type="OrthoDB" id="3268477at2"/>
<organism evidence="2 3">
    <name type="scientific">Paraoerskovia marina</name>
    <dbReference type="NCBI Taxonomy" id="545619"/>
    <lineage>
        <taxon>Bacteria</taxon>
        <taxon>Bacillati</taxon>
        <taxon>Actinomycetota</taxon>
        <taxon>Actinomycetes</taxon>
        <taxon>Micrococcales</taxon>
        <taxon>Cellulomonadaceae</taxon>
        <taxon>Paraoerskovia</taxon>
    </lineage>
</organism>
<name>A0A1H1S2C8_9CELL</name>
<dbReference type="Proteomes" id="UP000185663">
    <property type="component" value="Chromosome I"/>
</dbReference>